<dbReference type="Pfam" id="PF01595">
    <property type="entry name" value="CNNM"/>
    <property type="match status" value="1"/>
</dbReference>
<feature type="domain" description="CNNM transmembrane" evidence="11">
    <location>
        <begin position="1"/>
        <end position="194"/>
    </location>
</feature>
<dbReference type="InterPro" id="IPR036318">
    <property type="entry name" value="FAD-bd_PCMH-like_sf"/>
</dbReference>
<feature type="transmembrane region" description="Helical" evidence="9">
    <location>
        <begin position="130"/>
        <end position="154"/>
    </location>
</feature>
<feature type="transmembrane region" description="Helical" evidence="9">
    <location>
        <begin position="97"/>
        <end position="118"/>
    </location>
</feature>
<keyword evidence="2 8" id="KW-0812">Transmembrane</keyword>
<evidence type="ECO:0000259" key="11">
    <source>
        <dbReference type="PROSITE" id="PS51846"/>
    </source>
</evidence>
<dbReference type="Gene3D" id="3.10.580.10">
    <property type="entry name" value="CBS-domain"/>
    <property type="match status" value="1"/>
</dbReference>
<keyword evidence="6 8" id="KW-0472">Membrane</keyword>
<keyword evidence="5 7" id="KW-0129">CBS domain</keyword>
<dbReference type="SMART" id="SM01091">
    <property type="entry name" value="CorC_HlyC"/>
    <property type="match status" value="1"/>
</dbReference>
<dbReference type="EMBL" id="JARBFT010000004">
    <property type="protein sequence ID" value="MDE1514666.1"/>
    <property type="molecule type" value="Genomic_DNA"/>
</dbReference>
<dbReference type="PANTHER" id="PTHR22777:SF17">
    <property type="entry name" value="UPF0053 PROTEIN SLL0260"/>
    <property type="match status" value="1"/>
</dbReference>
<dbReference type="InterPro" id="IPR000644">
    <property type="entry name" value="CBS_dom"/>
</dbReference>
<dbReference type="PROSITE" id="PS51846">
    <property type="entry name" value="CNNM"/>
    <property type="match status" value="1"/>
</dbReference>
<evidence type="ECO:0000256" key="2">
    <source>
        <dbReference type="ARBA" id="ARBA00022692"/>
    </source>
</evidence>
<comment type="caution">
    <text evidence="12">The sequence shown here is derived from an EMBL/GenBank/DDBJ whole genome shotgun (WGS) entry which is preliminary data.</text>
</comment>
<feature type="transmembrane region" description="Helical" evidence="9">
    <location>
        <begin position="6"/>
        <end position="26"/>
    </location>
</feature>
<dbReference type="InterPro" id="IPR005170">
    <property type="entry name" value="Transptr-assoc_dom"/>
</dbReference>
<evidence type="ECO:0000259" key="10">
    <source>
        <dbReference type="PROSITE" id="PS51371"/>
    </source>
</evidence>
<evidence type="ECO:0000313" key="13">
    <source>
        <dbReference type="Proteomes" id="UP001216189"/>
    </source>
</evidence>
<dbReference type="Gene3D" id="3.30.465.10">
    <property type="match status" value="1"/>
</dbReference>
<proteinExistence type="predicted"/>
<evidence type="ECO:0000256" key="6">
    <source>
        <dbReference type="ARBA" id="ARBA00023136"/>
    </source>
</evidence>
<keyword evidence="4 8" id="KW-1133">Transmembrane helix</keyword>
<dbReference type="Proteomes" id="UP001216189">
    <property type="component" value="Unassembled WGS sequence"/>
</dbReference>
<dbReference type="PANTHER" id="PTHR22777">
    <property type="entry name" value="HEMOLYSIN-RELATED"/>
    <property type="match status" value="1"/>
</dbReference>
<comment type="subcellular location">
    <subcellularLocation>
        <location evidence="1">Membrane</location>
        <topology evidence="1">Multi-pass membrane protein</topology>
    </subcellularLocation>
</comment>
<reference evidence="12 13" key="1">
    <citation type="submission" date="2023-02" db="EMBL/GenBank/DDBJ databases">
        <title>Vibrio intestini sp. nov., a close relative of Vibrio cholerae isolated from the intestine of Healthy Culter dabryi.</title>
        <authorList>
            <person name="Wu N."/>
        </authorList>
    </citation>
    <scope>NUCLEOTIDE SEQUENCE [LARGE SCALE GENOMIC DNA]</scope>
    <source>
        <strain evidence="12 13">DSL-7</strain>
    </source>
</reference>
<protein>
    <submittedName>
        <fullName evidence="12">Hemolysin family protein</fullName>
    </submittedName>
</protein>
<dbReference type="InterPro" id="IPR002550">
    <property type="entry name" value="CNNM"/>
</dbReference>
<dbReference type="SUPFAM" id="SSF56176">
    <property type="entry name" value="FAD-binding/transporter-associated domain-like"/>
    <property type="match status" value="1"/>
</dbReference>
<name>A0ABT5UZX9_9VIBR</name>
<dbReference type="InterPro" id="IPR044751">
    <property type="entry name" value="Ion_transp-like_CBS"/>
</dbReference>
<evidence type="ECO:0000256" key="8">
    <source>
        <dbReference type="PROSITE-ProRule" id="PRU01193"/>
    </source>
</evidence>
<evidence type="ECO:0000256" key="1">
    <source>
        <dbReference type="ARBA" id="ARBA00004141"/>
    </source>
</evidence>
<accession>A0ABT5UZX9</accession>
<dbReference type="Pfam" id="PF03471">
    <property type="entry name" value="CorC_HlyC"/>
    <property type="match status" value="1"/>
</dbReference>
<feature type="transmembrane region" description="Helical" evidence="9">
    <location>
        <begin position="54"/>
        <end position="77"/>
    </location>
</feature>
<gene>
    <name evidence="12" type="ORF">PUN32_06520</name>
</gene>
<evidence type="ECO:0000256" key="9">
    <source>
        <dbReference type="SAM" id="Phobius"/>
    </source>
</evidence>
<feature type="domain" description="CBS" evidence="10">
    <location>
        <begin position="277"/>
        <end position="335"/>
    </location>
</feature>
<dbReference type="RefSeq" id="WP_274722325.1">
    <property type="nucleotide sequence ID" value="NZ_JARBFT010000004.1"/>
</dbReference>
<dbReference type="InterPro" id="IPR046342">
    <property type="entry name" value="CBS_dom_sf"/>
</dbReference>
<dbReference type="Pfam" id="PF00571">
    <property type="entry name" value="CBS"/>
    <property type="match status" value="1"/>
</dbReference>
<evidence type="ECO:0000256" key="3">
    <source>
        <dbReference type="ARBA" id="ARBA00022737"/>
    </source>
</evidence>
<keyword evidence="3" id="KW-0677">Repeat</keyword>
<sequence length="422" mass="47024">MQILFLIGLIVLNGLFAMSEIALVAAKTNRLKRLAEKHPAAKIALDLKHTPTRFLSTIQIGITAIGLLSGIVGEAVLSVPLAQQMVLWGIQADQANVFSTTIVIIGMTYFAIVVGELVPKRFAQSQAENIAVLVAWPIYWLSKLTRPFVILLSWSTEVVLKLLGQKHQHDVVTEDDIHAIVREGSESGVIEQGEQEMIRNILQLDDRLVSSMMTPRGKIAFIDIDQPVEQLTHSLRSIKHSTFPICQGNIDQIVGTLSAKVLLKQADQLSAQVVLSLCQTPVYIPESMRGLRLLSYFRESGIEMAFIVDEYGDIQGLVTLHDILEAIAGELSNDPTYRWATLQENGWIFDGLIPISELKNRLDLVHIEGEDKGLHTLNGLLTWHLGRLPEQGEMIDCQQWRFEVLMVEDNRVLSVKATSLET</sequence>
<dbReference type="InterPro" id="IPR016169">
    <property type="entry name" value="FAD-bd_PCMH_sub2"/>
</dbReference>
<dbReference type="SUPFAM" id="SSF54631">
    <property type="entry name" value="CBS-domain pair"/>
    <property type="match status" value="1"/>
</dbReference>
<evidence type="ECO:0000256" key="5">
    <source>
        <dbReference type="ARBA" id="ARBA00023122"/>
    </source>
</evidence>
<dbReference type="CDD" id="cd04590">
    <property type="entry name" value="CBS_pair_CorC_HlyC_assoc"/>
    <property type="match status" value="1"/>
</dbReference>
<evidence type="ECO:0000313" key="12">
    <source>
        <dbReference type="EMBL" id="MDE1514666.1"/>
    </source>
</evidence>
<keyword evidence="13" id="KW-1185">Reference proteome</keyword>
<dbReference type="PROSITE" id="PS51371">
    <property type="entry name" value="CBS"/>
    <property type="match status" value="1"/>
</dbReference>
<organism evidence="12 13">
    <name type="scientific">Vibrio chanodichtyis</name>
    <dbReference type="NCBI Taxonomy" id="3027932"/>
    <lineage>
        <taxon>Bacteria</taxon>
        <taxon>Pseudomonadati</taxon>
        <taxon>Pseudomonadota</taxon>
        <taxon>Gammaproteobacteria</taxon>
        <taxon>Vibrionales</taxon>
        <taxon>Vibrionaceae</taxon>
        <taxon>Vibrio</taxon>
    </lineage>
</organism>
<evidence type="ECO:0000256" key="7">
    <source>
        <dbReference type="PROSITE-ProRule" id="PRU00703"/>
    </source>
</evidence>
<evidence type="ECO:0000256" key="4">
    <source>
        <dbReference type="ARBA" id="ARBA00022989"/>
    </source>
</evidence>